<gene>
    <name evidence="1" type="ORF">GCM10009654_16690</name>
</gene>
<proteinExistence type="predicted"/>
<protein>
    <submittedName>
        <fullName evidence="1">Uncharacterized protein</fullName>
    </submittedName>
</protein>
<comment type="caution">
    <text evidence="1">The sequence shown here is derived from an EMBL/GenBank/DDBJ whole genome shotgun (WGS) entry which is preliminary data.</text>
</comment>
<sequence>MPTRKEVVTARKGEVAAHVHICAYRSAWARTARTAPPTTKLRGTVRRASCREQGNRLRTDTL</sequence>
<dbReference type="EMBL" id="BAAAKV010000011">
    <property type="protein sequence ID" value="GAA1160946.1"/>
    <property type="molecule type" value="Genomic_DNA"/>
</dbReference>
<evidence type="ECO:0000313" key="1">
    <source>
        <dbReference type="EMBL" id="GAA1160946.1"/>
    </source>
</evidence>
<accession>A0ABN1UNY4</accession>
<reference evidence="1 2" key="1">
    <citation type="journal article" date="2019" name="Int. J. Syst. Evol. Microbiol.">
        <title>The Global Catalogue of Microorganisms (GCM) 10K type strain sequencing project: providing services to taxonomists for standard genome sequencing and annotation.</title>
        <authorList>
            <consortium name="The Broad Institute Genomics Platform"/>
            <consortium name="The Broad Institute Genome Sequencing Center for Infectious Disease"/>
            <person name="Wu L."/>
            <person name="Ma J."/>
        </authorList>
    </citation>
    <scope>NUCLEOTIDE SEQUENCE [LARGE SCALE GENOMIC DNA]</scope>
    <source>
        <strain evidence="1 2">JCM 12696</strain>
    </source>
</reference>
<name>A0ABN1UNY4_9ACTN</name>
<dbReference type="Proteomes" id="UP001501371">
    <property type="component" value="Unassembled WGS sequence"/>
</dbReference>
<organism evidence="1 2">
    <name type="scientific">Streptomyces hebeiensis</name>
    <dbReference type="NCBI Taxonomy" id="229486"/>
    <lineage>
        <taxon>Bacteria</taxon>
        <taxon>Bacillati</taxon>
        <taxon>Actinomycetota</taxon>
        <taxon>Actinomycetes</taxon>
        <taxon>Kitasatosporales</taxon>
        <taxon>Streptomycetaceae</taxon>
        <taxon>Streptomyces</taxon>
    </lineage>
</organism>
<evidence type="ECO:0000313" key="2">
    <source>
        <dbReference type="Proteomes" id="UP001501371"/>
    </source>
</evidence>
<keyword evidence="2" id="KW-1185">Reference proteome</keyword>